<dbReference type="EMBL" id="CP109134">
    <property type="protein sequence ID" value="WSD04523.1"/>
    <property type="molecule type" value="Genomic_DNA"/>
</dbReference>
<dbReference type="RefSeq" id="WP_326750848.1">
    <property type="nucleotide sequence ID" value="NZ_CP109134.1"/>
</dbReference>
<evidence type="ECO:0000313" key="2">
    <source>
        <dbReference type="EMBL" id="WSD04523.1"/>
    </source>
</evidence>
<name>A0ABZ1GIF8_9ACTN</name>
<evidence type="ECO:0000313" key="3">
    <source>
        <dbReference type="Proteomes" id="UP001335325"/>
    </source>
</evidence>
<dbReference type="GeneID" id="91541152"/>
<protein>
    <submittedName>
        <fullName evidence="2">Uncharacterized protein</fullName>
    </submittedName>
</protein>
<reference evidence="2 3" key="1">
    <citation type="submission" date="2022-10" db="EMBL/GenBank/DDBJ databases">
        <title>The complete genomes of actinobacterial strains from the NBC collection.</title>
        <authorList>
            <person name="Joergensen T.S."/>
            <person name="Alvarez Arevalo M."/>
            <person name="Sterndorff E.B."/>
            <person name="Faurdal D."/>
            <person name="Vuksanovic O."/>
            <person name="Mourched A.-S."/>
            <person name="Charusanti P."/>
            <person name="Shaw S."/>
            <person name="Blin K."/>
            <person name="Weber T."/>
        </authorList>
    </citation>
    <scope>NUCLEOTIDE SEQUENCE [LARGE SCALE GENOMIC DNA]</scope>
    <source>
        <strain evidence="2 3">NBC 01753</strain>
    </source>
</reference>
<feature type="compositionally biased region" description="Basic and acidic residues" evidence="1">
    <location>
        <begin position="24"/>
        <end position="42"/>
    </location>
</feature>
<evidence type="ECO:0000256" key="1">
    <source>
        <dbReference type="SAM" id="MobiDB-lite"/>
    </source>
</evidence>
<organism evidence="2 3">
    <name type="scientific">Streptomyces hirsutus</name>
    <dbReference type="NCBI Taxonomy" id="35620"/>
    <lineage>
        <taxon>Bacteria</taxon>
        <taxon>Bacillati</taxon>
        <taxon>Actinomycetota</taxon>
        <taxon>Actinomycetes</taxon>
        <taxon>Kitasatosporales</taxon>
        <taxon>Streptomycetaceae</taxon>
        <taxon>Streptomyces</taxon>
    </lineage>
</organism>
<sequence length="157" mass="16970">MTDHRVQFFHRGVVPAQAGSGRNVEGHGEHALSRQDFDAHRSRSHRVEEFTERLDRPLGAAEPVLEPTEMSCDDLLRRAAAFRPLAGGFGGLLLPQVRLRTELLGRCPIPVHEFLDAGQLEVEISEDGRGGQVHHAGVATGPGVICPVPADGPAPPR</sequence>
<feature type="region of interest" description="Disordered" evidence="1">
    <location>
        <begin position="17"/>
        <end position="42"/>
    </location>
</feature>
<proteinExistence type="predicted"/>
<accession>A0ABZ1GIF8</accession>
<dbReference type="Proteomes" id="UP001335325">
    <property type="component" value="Chromosome"/>
</dbReference>
<gene>
    <name evidence="2" type="ORF">OIE73_01235</name>
</gene>
<keyword evidence="3" id="KW-1185">Reference proteome</keyword>